<evidence type="ECO:0000313" key="3">
    <source>
        <dbReference type="EnsemblPlants" id="PAC:32915290.CDS.1"/>
    </source>
</evidence>
<dbReference type="Gramene" id="Pp3c21_4720V3.1">
    <property type="protein sequence ID" value="PAC:32915290.CDS.1"/>
    <property type="gene ID" value="Pp3c21_4720"/>
</dbReference>
<dbReference type="Proteomes" id="UP000006727">
    <property type="component" value="Chromosome 21"/>
</dbReference>
<evidence type="ECO:0000256" key="1">
    <source>
        <dbReference type="SAM" id="MobiDB-lite"/>
    </source>
</evidence>
<dbReference type="EMBL" id="ABEU02000021">
    <property type="protein sequence ID" value="PNR31604.1"/>
    <property type="molecule type" value="Genomic_DNA"/>
</dbReference>
<dbReference type="PaxDb" id="3218-PP1S27_184V6.1"/>
<evidence type="ECO:0000313" key="4">
    <source>
        <dbReference type="Proteomes" id="UP000006727"/>
    </source>
</evidence>
<name>A0A2K1IQP7_PHYPA</name>
<accession>A0A2K1IQP7</accession>
<gene>
    <name evidence="2" type="ORF">PHYPA_025725</name>
</gene>
<sequence>MISPDAKVSQSVDDGATLNPTGRDCNPGVVHNPDRVCHAYVSAKQNIKSCTLLVHSQPKDMDAEKQVISNGPFNLILKGKPKSGKICEDSAGEFDYNDPFFNKSLKQVDQHERGHPTIRMIR</sequence>
<evidence type="ECO:0000313" key="2">
    <source>
        <dbReference type="EMBL" id="PNR31604.1"/>
    </source>
</evidence>
<dbReference type="AlphaFoldDB" id="A0A2K1IQP7"/>
<reference evidence="2 4" key="2">
    <citation type="journal article" date="2018" name="Plant J.">
        <title>The Physcomitrella patens chromosome-scale assembly reveals moss genome structure and evolution.</title>
        <authorList>
            <person name="Lang D."/>
            <person name="Ullrich K.K."/>
            <person name="Murat F."/>
            <person name="Fuchs J."/>
            <person name="Jenkins J."/>
            <person name="Haas F.B."/>
            <person name="Piednoel M."/>
            <person name="Gundlach H."/>
            <person name="Van Bel M."/>
            <person name="Meyberg R."/>
            <person name="Vives C."/>
            <person name="Morata J."/>
            <person name="Symeonidi A."/>
            <person name="Hiss M."/>
            <person name="Muchero W."/>
            <person name="Kamisugi Y."/>
            <person name="Saleh O."/>
            <person name="Blanc G."/>
            <person name="Decker E.L."/>
            <person name="van Gessel N."/>
            <person name="Grimwood J."/>
            <person name="Hayes R.D."/>
            <person name="Graham S.W."/>
            <person name="Gunter L.E."/>
            <person name="McDaniel S.F."/>
            <person name="Hoernstein S.N.W."/>
            <person name="Larsson A."/>
            <person name="Li F.W."/>
            <person name="Perroud P.F."/>
            <person name="Phillips J."/>
            <person name="Ranjan P."/>
            <person name="Rokshar D.S."/>
            <person name="Rothfels C.J."/>
            <person name="Schneider L."/>
            <person name="Shu S."/>
            <person name="Stevenson D.W."/>
            <person name="Thummler F."/>
            <person name="Tillich M."/>
            <person name="Villarreal Aguilar J.C."/>
            <person name="Widiez T."/>
            <person name="Wong G.K."/>
            <person name="Wymore A."/>
            <person name="Zhang Y."/>
            <person name="Zimmer A.D."/>
            <person name="Quatrano R.S."/>
            <person name="Mayer K.F.X."/>
            <person name="Goodstein D."/>
            <person name="Casacuberta J.M."/>
            <person name="Vandepoele K."/>
            <person name="Reski R."/>
            <person name="Cuming A.C."/>
            <person name="Tuskan G.A."/>
            <person name="Maumus F."/>
            <person name="Salse J."/>
            <person name="Schmutz J."/>
            <person name="Rensing S.A."/>
        </authorList>
    </citation>
    <scope>NUCLEOTIDE SEQUENCE [LARGE SCALE GENOMIC DNA]</scope>
    <source>
        <strain evidence="3 4">cv. Gransden 2004</strain>
    </source>
</reference>
<keyword evidence="4" id="KW-1185">Reference proteome</keyword>
<reference evidence="2 4" key="1">
    <citation type="journal article" date="2008" name="Science">
        <title>The Physcomitrella genome reveals evolutionary insights into the conquest of land by plants.</title>
        <authorList>
            <person name="Rensing S."/>
            <person name="Lang D."/>
            <person name="Zimmer A."/>
            <person name="Terry A."/>
            <person name="Salamov A."/>
            <person name="Shapiro H."/>
            <person name="Nishiyama T."/>
            <person name="Perroud P.-F."/>
            <person name="Lindquist E."/>
            <person name="Kamisugi Y."/>
            <person name="Tanahashi T."/>
            <person name="Sakakibara K."/>
            <person name="Fujita T."/>
            <person name="Oishi K."/>
            <person name="Shin-I T."/>
            <person name="Kuroki Y."/>
            <person name="Toyoda A."/>
            <person name="Suzuki Y."/>
            <person name="Hashimoto A."/>
            <person name="Yamaguchi K."/>
            <person name="Sugano A."/>
            <person name="Kohara Y."/>
            <person name="Fujiyama A."/>
            <person name="Anterola A."/>
            <person name="Aoki S."/>
            <person name="Ashton N."/>
            <person name="Barbazuk W.B."/>
            <person name="Barker E."/>
            <person name="Bennetzen J."/>
            <person name="Bezanilla M."/>
            <person name="Blankenship R."/>
            <person name="Cho S.H."/>
            <person name="Dutcher S."/>
            <person name="Estelle M."/>
            <person name="Fawcett J.A."/>
            <person name="Gundlach H."/>
            <person name="Hanada K."/>
            <person name="Heyl A."/>
            <person name="Hicks K.A."/>
            <person name="Hugh J."/>
            <person name="Lohr M."/>
            <person name="Mayer K."/>
            <person name="Melkozernov A."/>
            <person name="Murata T."/>
            <person name="Nelson D."/>
            <person name="Pils B."/>
            <person name="Prigge M."/>
            <person name="Reiss B."/>
            <person name="Renner T."/>
            <person name="Rombauts S."/>
            <person name="Rushton P."/>
            <person name="Sanderfoot A."/>
            <person name="Schween G."/>
            <person name="Shiu S.-H."/>
            <person name="Stueber K."/>
            <person name="Theodoulou F.L."/>
            <person name="Tu H."/>
            <person name="Van de Peer Y."/>
            <person name="Verrier P.J."/>
            <person name="Waters E."/>
            <person name="Wood A."/>
            <person name="Yang L."/>
            <person name="Cove D."/>
            <person name="Cuming A."/>
            <person name="Hasebe M."/>
            <person name="Lucas S."/>
            <person name="Mishler D.B."/>
            <person name="Reski R."/>
            <person name="Grigoriev I."/>
            <person name="Quatrano R.S."/>
            <person name="Boore J.L."/>
        </authorList>
    </citation>
    <scope>NUCLEOTIDE SEQUENCE [LARGE SCALE GENOMIC DNA]</scope>
    <source>
        <strain evidence="3 4">cv. Gransden 2004</strain>
    </source>
</reference>
<dbReference type="EnsemblPlants" id="Pp3c21_4720V3.1">
    <property type="protein sequence ID" value="PAC:32915290.CDS.1"/>
    <property type="gene ID" value="Pp3c21_4720"/>
</dbReference>
<reference evidence="3" key="3">
    <citation type="submission" date="2020-12" db="UniProtKB">
        <authorList>
            <consortium name="EnsemblPlants"/>
        </authorList>
    </citation>
    <scope>IDENTIFICATION</scope>
</reference>
<organism evidence="2">
    <name type="scientific">Physcomitrium patens</name>
    <name type="common">Spreading-leaved earth moss</name>
    <name type="synonym">Physcomitrella patens</name>
    <dbReference type="NCBI Taxonomy" id="3218"/>
    <lineage>
        <taxon>Eukaryota</taxon>
        <taxon>Viridiplantae</taxon>
        <taxon>Streptophyta</taxon>
        <taxon>Embryophyta</taxon>
        <taxon>Bryophyta</taxon>
        <taxon>Bryophytina</taxon>
        <taxon>Bryopsida</taxon>
        <taxon>Funariidae</taxon>
        <taxon>Funariales</taxon>
        <taxon>Funariaceae</taxon>
        <taxon>Physcomitrium</taxon>
    </lineage>
</organism>
<protein>
    <submittedName>
        <fullName evidence="2 3">Uncharacterized protein</fullName>
    </submittedName>
</protein>
<feature type="region of interest" description="Disordered" evidence="1">
    <location>
        <begin position="1"/>
        <end position="26"/>
    </location>
</feature>
<proteinExistence type="predicted"/>